<keyword evidence="1" id="KW-1185">Reference proteome</keyword>
<evidence type="ECO:0000313" key="2">
    <source>
        <dbReference type="WBParaSite" id="EEL_0000197701-mRNA-1"/>
    </source>
</evidence>
<dbReference type="Proteomes" id="UP000050640">
    <property type="component" value="Unplaced"/>
</dbReference>
<name>A0A0R3RKG8_9BILA</name>
<protein>
    <submittedName>
        <fullName evidence="2">Uncharacterized protein</fullName>
    </submittedName>
</protein>
<organism evidence="1 2">
    <name type="scientific">Elaeophora elaphi</name>
    <dbReference type="NCBI Taxonomy" id="1147741"/>
    <lineage>
        <taxon>Eukaryota</taxon>
        <taxon>Metazoa</taxon>
        <taxon>Ecdysozoa</taxon>
        <taxon>Nematoda</taxon>
        <taxon>Chromadorea</taxon>
        <taxon>Rhabditida</taxon>
        <taxon>Spirurina</taxon>
        <taxon>Spiruromorpha</taxon>
        <taxon>Filarioidea</taxon>
        <taxon>Onchocercidae</taxon>
        <taxon>Elaeophora</taxon>
    </lineage>
</organism>
<proteinExistence type="predicted"/>
<reference evidence="2" key="1">
    <citation type="submission" date="2017-02" db="UniProtKB">
        <authorList>
            <consortium name="WormBaseParasite"/>
        </authorList>
    </citation>
    <scope>IDENTIFICATION</scope>
</reference>
<evidence type="ECO:0000313" key="1">
    <source>
        <dbReference type="Proteomes" id="UP000050640"/>
    </source>
</evidence>
<sequence length="78" mass="9035">MYRIRQLAPTISFIHIDHMEEKKKNLDQTCLDFHACKSSIVGMNKNIKSLMKLKSSAINYPAAIKSMYSINLKFRSQN</sequence>
<dbReference type="WBParaSite" id="EEL_0000197701-mRNA-1">
    <property type="protein sequence ID" value="EEL_0000197701-mRNA-1"/>
    <property type="gene ID" value="EEL_0000197701"/>
</dbReference>
<accession>A0A0R3RKG8</accession>
<dbReference type="AlphaFoldDB" id="A0A0R3RKG8"/>